<keyword evidence="4 9" id="KW-0479">Metal-binding</keyword>
<dbReference type="SUPFAM" id="SSF48264">
    <property type="entry name" value="Cytochrome P450"/>
    <property type="match status" value="1"/>
</dbReference>
<dbReference type="GO" id="GO:0020037">
    <property type="term" value="F:heme binding"/>
    <property type="evidence" value="ECO:0007669"/>
    <property type="project" value="InterPro"/>
</dbReference>
<comment type="caution">
    <text evidence="10">The sequence shown here is derived from an EMBL/GenBank/DDBJ whole genome shotgun (WGS) entry which is preliminary data.</text>
</comment>
<evidence type="ECO:0000256" key="8">
    <source>
        <dbReference type="ARBA" id="ARBA00043906"/>
    </source>
</evidence>
<evidence type="ECO:0000256" key="6">
    <source>
        <dbReference type="ARBA" id="ARBA00023004"/>
    </source>
</evidence>
<evidence type="ECO:0000256" key="7">
    <source>
        <dbReference type="ARBA" id="ARBA00023033"/>
    </source>
</evidence>
<comment type="function">
    <text evidence="8">Cytochromes P450 are a group of heme-thiolate monooxygenases. They oxidize a variety of structurally unrelated compounds, including steroids, fatty acids, and xenobiotics.</text>
</comment>
<dbReference type="InterPro" id="IPR001128">
    <property type="entry name" value="Cyt_P450"/>
</dbReference>
<proteinExistence type="inferred from homology"/>
<keyword evidence="3 9" id="KW-0349">Heme</keyword>
<keyword evidence="5 9" id="KW-0560">Oxidoreductase</keyword>
<dbReference type="Gene3D" id="1.10.630.10">
    <property type="entry name" value="Cytochrome P450"/>
    <property type="match status" value="1"/>
</dbReference>
<evidence type="ECO:0000313" key="11">
    <source>
        <dbReference type="Proteomes" id="UP000221168"/>
    </source>
</evidence>
<sequence length="430" mass="49818">MQQDKQALAYHLFSGRYDRALQTEWKMGKINDDLLDPEIVQNPSPYYKVLREEHPCYWNERWRGWVLSRYEDVYGALHSTDMLADRITPFFRHRLSAEEQRRFALTYEVLHSFVVFLDPPRHTHLRRIFSRAFTPKAVSTMRGVVEGYVQEFFANWDGRDVVDLNKDFAYPFPANVIASIIGAPREDVHRFHGWADGLTNLLLAGVGEDQRMDRAQDALVEFKAYLKGLYDERLKQPRDDMMSWLMEVEQNDPTLTEDDVLHSCILLLNAGHETTQDLICNTLTTLLELPDQMDLLRENPQHMKTGIEEGLRFNGPLKGTMRIAGKDMEIAGSRVREGDRLLLLMGAANRDPAKFENPEQFDVTRNPNPHLSFSHGLHFCLGAPLARMEMEIAFNELLRRFPKMHLLSEVKWDPRILGRSIEAPINIALQ</sequence>
<dbReference type="GO" id="GO:0005506">
    <property type="term" value="F:iron ion binding"/>
    <property type="evidence" value="ECO:0007669"/>
    <property type="project" value="InterPro"/>
</dbReference>
<dbReference type="CDD" id="cd20625">
    <property type="entry name" value="CYP164-like"/>
    <property type="match status" value="1"/>
</dbReference>
<dbReference type="AlphaFoldDB" id="A0A2G1QHB5"/>
<dbReference type="PROSITE" id="PS00086">
    <property type="entry name" value="CYTOCHROME_P450"/>
    <property type="match status" value="1"/>
</dbReference>
<organism evidence="10 11">
    <name type="scientific">Zhengella mangrovi</name>
    <dbReference type="NCBI Taxonomy" id="1982044"/>
    <lineage>
        <taxon>Bacteria</taxon>
        <taxon>Pseudomonadati</taxon>
        <taxon>Pseudomonadota</taxon>
        <taxon>Alphaproteobacteria</taxon>
        <taxon>Hyphomicrobiales</taxon>
        <taxon>Notoacmeibacteraceae</taxon>
        <taxon>Zhengella</taxon>
    </lineage>
</organism>
<dbReference type="Pfam" id="PF00067">
    <property type="entry name" value="p450"/>
    <property type="match status" value="1"/>
</dbReference>
<dbReference type="Proteomes" id="UP000221168">
    <property type="component" value="Unassembled WGS sequence"/>
</dbReference>
<keyword evidence="7 9" id="KW-0503">Monooxygenase</keyword>
<dbReference type="InterPro" id="IPR017972">
    <property type="entry name" value="Cyt_P450_CS"/>
</dbReference>
<keyword evidence="6 9" id="KW-0408">Iron</keyword>
<evidence type="ECO:0000256" key="1">
    <source>
        <dbReference type="ARBA" id="ARBA00001971"/>
    </source>
</evidence>
<accession>A0A2G1QHB5</accession>
<dbReference type="GO" id="GO:0004497">
    <property type="term" value="F:monooxygenase activity"/>
    <property type="evidence" value="ECO:0007669"/>
    <property type="project" value="UniProtKB-KW"/>
</dbReference>
<dbReference type="PRINTS" id="PR00359">
    <property type="entry name" value="BP450"/>
</dbReference>
<evidence type="ECO:0000313" key="10">
    <source>
        <dbReference type="EMBL" id="PHP64834.1"/>
    </source>
</evidence>
<reference evidence="10 11" key="1">
    <citation type="submission" date="2017-10" db="EMBL/GenBank/DDBJ databases">
        <title>Sedimentibacterium mangrovi gen. nov., sp. nov., a novel member of family Phyllobacteriacea isolated from mangrove sediment.</title>
        <authorList>
            <person name="Liao H."/>
            <person name="Tian Y."/>
        </authorList>
    </citation>
    <scope>NUCLEOTIDE SEQUENCE [LARGE SCALE GENOMIC DNA]</scope>
    <source>
        <strain evidence="10 11">X9-2-2</strain>
    </source>
</reference>
<evidence type="ECO:0000256" key="4">
    <source>
        <dbReference type="ARBA" id="ARBA00022723"/>
    </source>
</evidence>
<dbReference type="FunFam" id="1.10.630.10:FF:000018">
    <property type="entry name" value="Cytochrome P450 monooxygenase"/>
    <property type="match status" value="1"/>
</dbReference>
<keyword evidence="11" id="KW-1185">Reference proteome</keyword>
<dbReference type="InterPro" id="IPR036396">
    <property type="entry name" value="Cyt_P450_sf"/>
</dbReference>
<gene>
    <name evidence="10" type="ORF">CSC94_22440</name>
</gene>
<protein>
    <submittedName>
        <fullName evidence="10">Cytochrome</fullName>
    </submittedName>
</protein>
<dbReference type="PANTHER" id="PTHR46696:SF1">
    <property type="entry name" value="CYTOCHROME P450 YJIB-RELATED"/>
    <property type="match status" value="1"/>
</dbReference>
<evidence type="ECO:0000256" key="2">
    <source>
        <dbReference type="ARBA" id="ARBA00010617"/>
    </source>
</evidence>
<name>A0A2G1QHB5_9HYPH</name>
<dbReference type="EMBL" id="PDVP01000022">
    <property type="protein sequence ID" value="PHP64834.1"/>
    <property type="molecule type" value="Genomic_DNA"/>
</dbReference>
<dbReference type="OrthoDB" id="9801155at2"/>
<evidence type="ECO:0000256" key="3">
    <source>
        <dbReference type="ARBA" id="ARBA00022617"/>
    </source>
</evidence>
<dbReference type="InterPro" id="IPR002397">
    <property type="entry name" value="Cyt_P450_B"/>
</dbReference>
<comment type="similarity">
    <text evidence="2 9">Belongs to the cytochrome P450 family.</text>
</comment>
<evidence type="ECO:0000256" key="9">
    <source>
        <dbReference type="RuleBase" id="RU000461"/>
    </source>
</evidence>
<dbReference type="PANTHER" id="PTHR46696">
    <property type="entry name" value="P450, PUTATIVE (EUROFUNG)-RELATED"/>
    <property type="match status" value="1"/>
</dbReference>
<comment type="cofactor">
    <cofactor evidence="1">
        <name>heme</name>
        <dbReference type="ChEBI" id="CHEBI:30413"/>
    </cofactor>
</comment>
<dbReference type="GO" id="GO:0016705">
    <property type="term" value="F:oxidoreductase activity, acting on paired donors, with incorporation or reduction of molecular oxygen"/>
    <property type="evidence" value="ECO:0007669"/>
    <property type="project" value="InterPro"/>
</dbReference>
<evidence type="ECO:0000256" key="5">
    <source>
        <dbReference type="ARBA" id="ARBA00023002"/>
    </source>
</evidence>